<proteinExistence type="predicted"/>
<keyword evidence="1" id="KW-1185">Reference proteome</keyword>
<protein>
    <submittedName>
        <fullName evidence="2">Uncharacterized protein</fullName>
    </submittedName>
</protein>
<dbReference type="GeneID" id="54360750"/>
<accession>A0A6J3MB71</accession>
<dbReference type="AlphaFoldDB" id="A0A6J3MB71"/>
<reference evidence="2" key="1">
    <citation type="submission" date="2020-01" db="EMBL/GenBank/DDBJ databases">
        <authorList>
            <consortium name="DOE Joint Genome Institute"/>
            <person name="Haridas S."/>
            <person name="Albert R."/>
            <person name="Binder M."/>
            <person name="Bloem J."/>
            <person name="Labutti K."/>
            <person name="Salamov A."/>
            <person name="Andreopoulos B."/>
            <person name="Baker S.E."/>
            <person name="Barry K."/>
            <person name="Bills G."/>
            <person name="Bluhm B.H."/>
            <person name="Cannon C."/>
            <person name="Castanera R."/>
            <person name="Culley D.E."/>
            <person name="Daum C."/>
            <person name="Ezra D."/>
            <person name="Gonzalez J.B."/>
            <person name="Henrissat B."/>
            <person name="Kuo A."/>
            <person name="Liang C."/>
            <person name="Lipzen A."/>
            <person name="Lutzoni F."/>
            <person name="Magnuson J."/>
            <person name="Mondo S."/>
            <person name="Nolan M."/>
            <person name="Ohm R."/>
            <person name="Pangilinan J."/>
            <person name="Park H.-J."/>
            <person name="Ramirez L."/>
            <person name="Alfaro M."/>
            <person name="Sun H."/>
            <person name="Tritt A."/>
            <person name="Yoshinaga Y."/>
            <person name="Zwiers L.-H."/>
            <person name="Turgeon B.G."/>
            <person name="Goodwin S.B."/>
            <person name="Spatafora J.W."/>
            <person name="Crous P.W."/>
            <person name="Grigoriev I.V."/>
        </authorList>
    </citation>
    <scope>NUCLEOTIDE SEQUENCE</scope>
    <source>
        <strain evidence="2">CBS 342.82</strain>
    </source>
</reference>
<dbReference type="RefSeq" id="XP_033462296.1">
    <property type="nucleotide sequence ID" value="XM_033602950.1"/>
</dbReference>
<evidence type="ECO:0000313" key="2">
    <source>
        <dbReference type="RefSeq" id="XP_033462296.1"/>
    </source>
</evidence>
<name>A0A6J3MB71_9PEZI</name>
<sequence length="266" mass="29197">MAMPPFQHTPGHWSSSHVDVPQTRATAQALTSALSGRDTSQIELQGYQAAVRCSFLMTGSKFGNAVQSTGVVTCVVLYIIYIQYTTSAAMCCGDHLSVRAWDLDESVSGSGSVRVSRGGRHSKTTVLAISKSGFKPVLWLILMTNSSGRTPMFGRTDCGLLRMLSAFRRMQCHDRPSFFHAAIVHEQTLVSICGHVTITKQARSMTDQPYADLWCLPRLSFVSVGKLDWCRSRPNKPFLDPRGFPGAVRSEFIAYAASVAVLRDEV</sequence>
<evidence type="ECO:0000313" key="1">
    <source>
        <dbReference type="Proteomes" id="UP000504637"/>
    </source>
</evidence>
<reference evidence="2" key="2">
    <citation type="submission" date="2020-04" db="EMBL/GenBank/DDBJ databases">
        <authorList>
            <consortium name="NCBI Genome Project"/>
        </authorList>
    </citation>
    <scope>NUCLEOTIDE SEQUENCE</scope>
    <source>
        <strain evidence="2">CBS 342.82</strain>
    </source>
</reference>
<reference evidence="2" key="3">
    <citation type="submission" date="2025-08" db="UniProtKB">
        <authorList>
            <consortium name="RefSeq"/>
        </authorList>
    </citation>
    <scope>IDENTIFICATION</scope>
    <source>
        <strain evidence="2">CBS 342.82</strain>
    </source>
</reference>
<dbReference type="Proteomes" id="UP000504637">
    <property type="component" value="Unplaced"/>
</dbReference>
<gene>
    <name evidence="2" type="ORF">K489DRAFT_368443</name>
</gene>
<organism evidence="2">
    <name type="scientific">Dissoconium aciculare CBS 342.82</name>
    <dbReference type="NCBI Taxonomy" id="1314786"/>
    <lineage>
        <taxon>Eukaryota</taxon>
        <taxon>Fungi</taxon>
        <taxon>Dikarya</taxon>
        <taxon>Ascomycota</taxon>
        <taxon>Pezizomycotina</taxon>
        <taxon>Dothideomycetes</taxon>
        <taxon>Dothideomycetidae</taxon>
        <taxon>Mycosphaerellales</taxon>
        <taxon>Dissoconiaceae</taxon>
        <taxon>Dissoconium</taxon>
    </lineage>
</organism>